<evidence type="ECO:0000256" key="2">
    <source>
        <dbReference type="ARBA" id="ARBA00023125"/>
    </source>
</evidence>
<evidence type="ECO:0000313" key="6">
    <source>
        <dbReference type="Proteomes" id="UP000718281"/>
    </source>
</evidence>
<dbReference type="Proteomes" id="UP000718281">
    <property type="component" value="Unassembled WGS sequence"/>
</dbReference>
<dbReference type="EMBL" id="JADIXZ010000005">
    <property type="protein sequence ID" value="MBK6301622.1"/>
    <property type="molecule type" value="Genomic_DNA"/>
</dbReference>
<sequence length="169" mass="17935">MPPGPAPRTPAPVDDVDRAIVDALVADARVPNVQLARAVGLAESTCIGRVRSLLARGILRGFTARVDRGKLGYPIEAMVAVRLAGTDRRRVDEFGEHVSRLPGVLAAYNVSGADDFLVHLVAQSPDTLRGVVLDHLSGHPGVVHVQTSLIFRTHEGRHSLPAPGPIATN</sequence>
<keyword evidence="3" id="KW-0804">Transcription</keyword>
<dbReference type="GO" id="GO:0043200">
    <property type="term" value="P:response to amino acid"/>
    <property type="evidence" value="ECO:0007669"/>
    <property type="project" value="TreeGrafter"/>
</dbReference>
<reference evidence="5 6" key="1">
    <citation type="submission" date="2020-10" db="EMBL/GenBank/DDBJ databases">
        <title>Connecting structure to function with the recovery of over 1000 high-quality activated sludge metagenome-assembled genomes encoding full-length rRNA genes using long-read sequencing.</title>
        <authorList>
            <person name="Singleton C.M."/>
            <person name="Petriglieri F."/>
            <person name="Kristensen J.M."/>
            <person name="Kirkegaard R.H."/>
            <person name="Michaelsen T.Y."/>
            <person name="Andersen M.H."/>
            <person name="Karst S.M."/>
            <person name="Dueholm M.S."/>
            <person name="Nielsen P.H."/>
            <person name="Albertsen M."/>
        </authorList>
    </citation>
    <scope>NUCLEOTIDE SEQUENCE [LARGE SCALE GENOMIC DNA]</scope>
    <source>
        <strain evidence="5">AalE_18-Q3-R2-46_BAT3C.188</strain>
    </source>
</reference>
<dbReference type="PANTHER" id="PTHR30154:SF54">
    <property type="entry name" value="POSSIBLE TRANSCRIPTIONAL REGULATORY PROTEIN (PROBABLY LRP_ASNC-FAMILY)"/>
    <property type="match status" value="1"/>
</dbReference>
<dbReference type="Gene3D" id="3.30.70.920">
    <property type="match status" value="1"/>
</dbReference>
<dbReference type="Pfam" id="PF01037">
    <property type="entry name" value="AsnC_trans_reg"/>
    <property type="match status" value="1"/>
</dbReference>
<protein>
    <submittedName>
        <fullName evidence="5">Lrp/AsnC family transcriptional regulator</fullName>
    </submittedName>
</protein>
<dbReference type="Pfam" id="PF13404">
    <property type="entry name" value="HTH_AsnC-type"/>
    <property type="match status" value="1"/>
</dbReference>
<keyword evidence="1" id="KW-0805">Transcription regulation</keyword>
<dbReference type="SUPFAM" id="SSF54909">
    <property type="entry name" value="Dimeric alpha+beta barrel"/>
    <property type="match status" value="1"/>
</dbReference>
<dbReference type="GO" id="GO:0005829">
    <property type="term" value="C:cytosol"/>
    <property type="evidence" value="ECO:0007669"/>
    <property type="project" value="TreeGrafter"/>
</dbReference>
<dbReference type="GO" id="GO:0043565">
    <property type="term" value="F:sequence-specific DNA binding"/>
    <property type="evidence" value="ECO:0007669"/>
    <property type="project" value="InterPro"/>
</dbReference>
<name>A0A935CEB9_9MICO</name>
<gene>
    <name evidence="5" type="ORF">IPF40_11460</name>
</gene>
<accession>A0A935CEB9</accession>
<proteinExistence type="predicted"/>
<feature type="domain" description="HTH asnC-type" evidence="4">
    <location>
        <begin position="13"/>
        <end position="74"/>
    </location>
</feature>
<evidence type="ECO:0000256" key="3">
    <source>
        <dbReference type="ARBA" id="ARBA00023163"/>
    </source>
</evidence>
<dbReference type="AlphaFoldDB" id="A0A935CEB9"/>
<dbReference type="InterPro" id="IPR011008">
    <property type="entry name" value="Dimeric_a/b-barrel"/>
</dbReference>
<dbReference type="SUPFAM" id="SSF46785">
    <property type="entry name" value="Winged helix' DNA-binding domain"/>
    <property type="match status" value="1"/>
</dbReference>
<evidence type="ECO:0000259" key="4">
    <source>
        <dbReference type="PROSITE" id="PS50956"/>
    </source>
</evidence>
<organism evidence="5 6">
    <name type="scientific">Candidatus Phosphoribacter hodrii</name>
    <dbReference type="NCBI Taxonomy" id="2953743"/>
    <lineage>
        <taxon>Bacteria</taxon>
        <taxon>Bacillati</taxon>
        <taxon>Actinomycetota</taxon>
        <taxon>Actinomycetes</taxon>
        <taxon>Micrococcales</taxon>
        <taxon>Dermatophilaceae</taxon>
        <taxon>Candidatus Phosphoribacter</taxon>
    </lineage>
</organism>
<dbReference type="InterPro" id="IPR036388">
    <property type="entry name" value="WH-like_DNA-bd_sf"/>
</dbReference>
<evidence type="ECO:0000313" key="5">
    <source>
        <dbReference type="EMBL" id="MBK6301622.1"/>
    </source>
</evidence>
<dbReference type="InterPro" id="IPR036390">
    <property type="entry name" value="WH_DNA-bd_sf"/>
</dbReference>
<comment type="caution">
    <text evidence="5">The sequence shown here is derived from an EMBL/GenBank/DDBJ whole genome shotgun (WGS) entry which is preliminary data.</text>
</comment>
<dbReference type="Gene3D" id="1.10.10.10">
    <property type="entry name" value="Winged helix-like DNA-binding domain superfamily/Winged helix DNA-binding domain"/>
    <property type="match status" value="1"/>
</dbReference>
<dbReference type="PRINTS" id="PR00033">
    <property type="entry name" value="HTHASNC"/>
</dbReference>
<dbReference type="InterPro" id="IPR019887">
    <property type="entry name" value="Tscrpt_reg_AsnC/Lrp_C"/>
</dbReference>
<evidence type="ECO:0000256" key="1">
    <source>
        <dbReference type="ARBA" id="ARBA00023015"/>
    </source>
</evidence>
<dbReference type="InterPro" id="IPR000485">
    <property type="entry name" value="AsnC-type_HTH_dom"/>
</dbReference>
<keyword evidence="2" id="KW-0238">DNA-binding</keyword>
<dbReference type="PANTHER" id="PTHR30154">
    <property type="entry name" value="LEUCINE-RESPONSIVE REGULATORY PROTEIN"/>
    <property type="match status" value="1"/>
</dbReference>
<dbReference type="SMART" id="SM00344">
    <property type="entry name" value="HTH_ASNC"/>
    <property type="match status" value="1"/>
</dbReference>
<dbReference type="PROSITE" id="PS50956">
    <property type="entry name" value="HTH_ASNC_2"/>
    <property type="match status" value="1"/>
</dbReference>
<dbReference type="InterPro" id="IPR019888">
    <property type="entry name" value="Tscrpt_reg_AsnC-like"/>
</dbReference>